<dbReference type="PANTHER" id="PTHR21310">
    <property type="entry name" value="AMINOGLYCOSIDE PHOSPHOTRANSFERASE-RELATED-RELATED"/>
    <property type="match status" value="1"/>
</dbReference>
<name>F8D999_HALXS</name>
<dbReference type="HOGENOM" id="CLU_007526_0_0_2"/>
<dbReference type="EMBL" id="CP002839">
    <property type="protein sequence ID" value="AEH36835.1"/>
    <property type="molecule type" value="Genomic_DNA"/>
</dbReference>
<dbReference type="OrthoDB" id="350437at2157"/>
<dbReference type="InterPro" id="IPR011009">
    <property type="entry name" value="Kinase-like_dom_sf"/>
</dbReference>
<accession>F8D999</accession>
<dbReference type="STRING" id="797210.Halxa_2210"/>
<dbReference type="PANTHER" id="PTHR21310:SF40">
    <property type="entry name" value="AMINOGLYCOSIDE PHOSPHOTRANSFERASE DOMAIN-CONTAINING PROTEIN-RELATED"/>
    <property type="match status" value="1"/>
</dbReference>
<dbReference type="GeneID" id="10797172"/>
<evidence type="ECO:0000313" key="2">
    <source>
        <dbReference type="EMBL" id="AEH36835.1"/>
    </source>
</evidence>
<keyword evidence="3" id="KW-1185">Reference proteome</keyword>
<evidence type="ECO:0000259" key="1">
    <source>
        <dbReference type="Pfam" id="PF01636"/>
    </source>
</evidence>
<dbReference type="KEGG" id="hxa:Halxa_2210"/>
<dbReference type="CDD" id="cd05154">
    <property type="entry name" value="ACAD10_11_N-like"/>
    <property type="match status" value="1"/>
</dbReference>
<evidence type="ECO:0000313" key="3">
    <source>
        <dbReference type="Proteomes" id="UP000006794"/>
    </source>
</evidence>
<dbReference type="InterPro" id="IPR002575">
    <property type="entry name" value="Aminoglycoside_PTrfase"/>
</dbReference>
<dbReference type="InterPro" id="IPR051678">
    <property type="entry name" value="AGP_Transferase"/>
</dbReference>
<organism evidence="2 3">
    <name type="scientific">Halopiger xanaduensis (strain DSM 18323 / JCM 14033 / SH-6)</name>
    <dbReference type="NCBI Taxonomy" id="797210"/>
    <lineage>
        <taxon>Archaea</taxon>
        <taxon>Methanobacteriati</taxon>
        <taxon>Methanobacteriota</taxon>
        <taxon>Stenosarchaea group</taxon>
        <taxon>Halobacteria</taxon>
        <taxon>Halobacteriales</taxon>
        <taxon>Natrialbaceae</taxon>
        <taxon>Halopiger</taxon>
    </lineage>
</organism>
<reference evidence="2 3" key="1">
    <citation type="journal article" date="2012" name="Stand. Genomic Sci.">
        <title>Complete genome sequence of Halopiger xanaduensis type strain (SH-6(T)).</title>
        <authorList>
            <person name="Anderson I."/>
            <person name="Tindall B.J."/>
            <person name="Rohde M."/>
            <person name="Lucas S."/>
            <person name="Han J."/>
            <person name="Lapidus A."/>
            <person name="Cheng J.F."/>
            <person name="Goodwin L."/>
            <person name="Pitluck S."/>
            <person name="Peters L."/>
            <person name="Pati A."/>
            <person name="Mikhailova N."/>
            <person name="Pagani I."/>
            <person name="Teshima H."/>
            <person name="Han C."/>
            <person name="Tapia R."/>
            <person name="Land M."/>
            <person name="Woyke T."/>
            <person name="Klenk H.P."/>
            <person name="Kyrpides N."/>
            <person name="Ivanova N."/>
        </authorList>
    </citation>
    <scope>NUCLEOTIDE SEQUENCE [LARGE SCALE GENOMIC DNA]</scope>
    <source>
        <strain evidence="3">DSM 18323 / JCM 14033 / SH-6</strain>
    </source>
</reference>
<keyword evidence="2" id="KW-0808">Transferase</keyword>
<dbReference type="RefSeq" id="WP_013879728.1">
    <property type="nucleotide sequence ID" value="NC_015666.1"/>
</dbReference>
<dbReference type="Proteomes" id="UP000006794">
    <property type="component" value="Chromosome"/>
</dbReference>
<dbReference type="Pfam" id="PF01636">
    <property type="entry name" value="APH"/>
    <property type="match status" value="1"/>
</dbReference>
<proteinExistence type="predicted"/>
<protein>
    <submittedName>
        <fullName evidence="2">Aminoglycoside phosphotransferase</fullName>
    </submittedName>
</protein>
<dbReference type="InterPro" id="IPR041726">
    <property type="entry name" value="ACAD10_11_N"/>
</dbReference>
<sequence length="364" mass="40775">MTGSDDDFDATELESYLAAELDVDVTATERLHEGLNVSVAISTAEAKNAYVLRKPDKLRDTGAFNSLRREFDVLQLLEETTGAAPEPVLLCEDDSIVGAPFLLTTYLEGEPVRLGSYLPERFRNPDARRTVSGRLIETLAELHSADAEPFEEVCERRRPQAQLAHGVDRLEAVTSETDLEPRGLWDVADWLERNVPTGSRATLVHGDYRPSNVLFAGDDHPELSGVLDWETAFLGDPVTELGYLLLRWRDDGDPTPSLGDIEARHSNDDVRRDLRRINERGLAPFTNEPGSPSRRELVARYEERTGFTVENERFYLALAAFLLATVWADVHRHQIESGTESTKEPYVEYLSMIADSIVSGDFEL</sequence>
<dbReference type="Gene3D" id="3.30.200.20">
    <property type="entry name" value="Phosphorylase Kinase, domain 1"/>
    <property type="match status" value="1"/>
</dbReference>
<dbReference type="GO" id="GO:0016740">
    <property type="term" value="F:transferase activity"/>
    <property type="evidence" value="ECO:0007669"/>
    <property type="project" value="UniProtKB-KW"/>
</dbReference>
<dbReference type="AlphaFoldDB" id="F8D999"/>
<feature type="domain" description="Aminoglycoside phosphotransferase" evidence="1">
    <location>
        <begin position="39"/>
        <end position="268"/>
    </location>
</feature>
<dbReference type="eggNOG" id="arCOG04682">
    <property type="taxonomic scope" value="Archaea"/>
</dbReference>
<gene>
    <name evidence="2" type="ordered locus">Halxa_2210</name>
</gene>
<dbReference type="SUPFAM" id="SSF56112">
    <property type="entry name" value="Protein kinase-like (PK-like)"/>
    <property type="match status" value="1"/>
</dbReference>
<dbReference type="Gene3D" id="3.90.1200.10">
    <property type="match status" value="1"/>
</dbReference>